<gene>
    <name evidence="1" type="ORF">JR316_0000982</name>
</gene>
<accession>A0ACB8HGF4</accession>
<reference evidence="1" key="1">
    <citation type="submission" date="2021-10" db="EMBL/GenBank/DDBJ databases">
        <title>Psilocybe cubensis genome.</title>
        <authorList>
            <person name="Mckernan K.J."/>
            <person name="Crawford S."/>
            <person name="Trippe A."/>
            <person name="Kane L.T."/>
            <person name="Mclaughlin S."/>
        </authorList>
    </citation>
    <scope>NUCLEOTIDE SEQUENCE</scope>
    <source>
        <strain evidence="1">MGC-MH-2018</strain>
    </source>
</reference>
<organism evidence="1 2">
    <name type="scientific">Psilocybe cubensis</name>
    <name type="common">Psychedelic mushroom</name>
    <name type="synonym">Stropharia cubensis</name>
    <dbReference type="NCBI Taxonomy" id="181762"/>
    <lineage>
        <taxon>Eukaryota</taxon>
        <taxon>Fungi</taxon>
        <taxon>Dikarya</taxon>
        <taxon>Basidiomycota</taxon>
        <taxon>Agaricomycotina</taxon>
        <taxon>Agaricomycetes</taxon>
        <taxon>Agaricomycetidae</taxon>
        <taxon>Agaricales</taxon>
        <taxon>Agaricineae</taxon>
        <taxon>Strophariaceae</taxon>
        <taxon>Psilocybe</taxon>
    </lineage>
</organism>
<dbReference type="Proteomes" id="UP000664032">
    <property type="component" value="Unassembled WGS sequence"/>
</dbReference>
<dbReference type="EMBL" id="JAFIQS020000001">
    <property type="protein sequence ID" value="KAH9486916.1"/>
    <property type="molecule type" value="Genomic_DNA"/>
</dbReference>
<comment type="caution">
    <text evidence="1">The sequence shown here is derived from an EMBL/GenBank/DDBJ whole genome shotgun (WGS) entry which is preliminary data.</text>
</comment>
<name>A0ACB8HGF4_PSICU</name>
<proteinExistence type="predicted"/>
<evidence type="ECO:0000313" key="1">
    <source>
        <dbReference type="EMBL" id="KAH9486916.1"/>
    </source>
</evidence>
<sequence>MGSSCSKTSAGSAYEGGHTVLGSGPVSRNQATARDTNREAPKPSDPRAAAAEAAERRLQAAQNRGTNKSNPNQGKLSEQLAKQNSSKPGPPQQEVERLVWD</sequence>
<keyword evidence="2" id="KW-1185">Reference proteome</keyword>
<evidence type="ECO:0000313" key="2">
    <source>
        <dbReference type="Proteomes" id="UP000664032"/>
    </source>
</evidence>
<protein>
    <submittedName>
        <fullName evidence="1">Uncharacterized protein</fullName>
    </submittedName>
</protein>